<comment type="caution">
    <text evidence="1">The sequence shown here is derived from an EMBL/GenBank/DDBJ whole genome shotgun (WGS) entry which is preliminary data.</text>
</comment>
<dbReference type="Pfam" id="PF03592">
    <property type="entry name" value="Terminase_2"/>
    <property type="match status" value="1"/>
</dbReference>
<dbReference type="GO" id="GO:0051276">
    <property type="term" value="P:chromosome organization"/>
    <property type="evidence" value="ECO:0007669"/>
    <property type="project" value="InterPro"/>
</dbReference>
<evidence type="ECO:0000313" key="1">
    <source>
        <dbReference type="EMBL" id="KKL07285.1"/>
    </source>
</evidence>
<protein>
    <recommendedName>
        <fullName evidence="2">Terminase small subunit</fullName>
    </recommendedName>
</protein>
<reference evidence="1" key="1">
    <citation type="journal article" date="2015" name="Nature">
        <title>Complex archaea that bridge the gap between prokaryotes and eukaryotes.</title>
        <authorList>
            <person name="Spang A."/>
            <person name="Saw J.H."/>
            <person name="Jorgensen S.L."/>
            <person name="Zaremba-Niedzwiedzka K."/>
            <person name="Martijn J."/>
            <person name="Lind A.E."/>
            <person name="van Eijk R."/>
            <person name="Schleper C."/>
            <person name="Guy L."/>
            <person name="Ettema T.J."/>
        </authorList>
    </citation>
    <scope>NUCLEOTIDE SEQUENCE</scope>
</reference>
<dbReference type="InterPro" id="IPR005335">
    <property type="entry name" value="Terminase_ssu"/>
</dbReference>
<dbReference type="InterPro" id="IPR038713">
    <property type="entry name" value="Terminase_Gp1_N_sf"/>
</dbReference>
<gene>
    <name evidence="1" type="ORF">LCGC14_2587530</name>
</gene>
<proteinExistence type="predicted"/>
<dbReference type="EMBL" id="LAZR01043352">
    <property type="protein sequence ID" value="KKL07285.1"/>
    <property type="molecule type" value="Genomic_DNA"/>
</dbReference>
<name>A0A0F9AD11_9ZZZZ</name>
<accession>A0A0F9AD11</accession>
<dbReference type="Gene3D" id="1.10.10.1400">
    <property type="entry name" value="Terminase, small subunit, N-terminal DNA-binding domain, HTH motif"/>
    <property type="match status" value="1"/>
</dbReference>
<evidence type="ECO:0008006" key="2">
    <source>
        <dbReference type="Google" id="ProtNLM"/>
    </source>
</evidence>
<feature type="non-terminal residue" evidence="1">
    <location>
        <position position="107"/>
    </location>
</feature>
<organism evidence="1">
    <name type="scientific">marine sediment metagenome</name>
    <dbReference type="NCBI Taxonomy" id="412755"/>
    <lineage>
        <taxon>unclassified sequences</taxon>
        <taxon>metagenomes</taxon>
        <taxon>ecological metagenomes</taxon>
    </lineage>
</organism>
<dbReference type="AlphaFoldDB" id="A0A0F9AD11"/>
<sequence length="107" mass="11827">MPDKPLTAKRQAFCQAYCDNGHNASKAYKVAYPGCKSGHRQNGNRLITKDDIVQEISRIKGAITARSEYDVDQCDKQYSDIIALAIELKQPSAAVSAITGRARLRGW</sequence>